<reference evidence="23" key="1">
    <citation type="submission" date="2025-05" db="UniProtKB">
        <authorList>
            <consortium name="Ensembl"/>
        </authorList>
    </citation>
    <scope>IDENTIFICATION</scope>
</reference>
<comment type="function">
    <text evidence="15">Neural cell adhesion molecule involved in the dynamics of cell adhesion and in the generation of transmembrane signals at tyrosine kinase receptors. During brain development, critical in multiple processes, including neuronal migration, axonal growth and fasciculation, and synaptogenesis. In the mature brain, plays a role in the dynamics of neuronal structure and function, including synaptic plasticity.</text>
</comment>
<dbReference type="GO" id="GO:0007420">
    <property type="term" value="P:brain development"/>
    <property type="evidence" value="ECO:0007669"/>
    <property type="project" value="TreeGrafter"/>
</dbReference>
<dbReference type="FunFam" id="2.60.40.10:FF:000028">
    <property type="entry name" value="Neuronal cell adhesion molecule"/>
    <property type="match status" value="1"/>
</dbReference>
<dbReference type="PANTHER" id="PTHR44170">
    <property type="entry name" value="PROTEIN SIDEKICK"/>
    <property type="match status" value="1"/>
</dbReference>
<evidence type="ECO:0000256" key="19">
    <source>
        <dbReference type="SAM" id="Phobius"/>
    </source>
</evidence>
<evidence type="ECO:0000256" key="9">
    <source>
        <dbReference type="ARBA" id="ARBA00022989"/>
    </source>
</evidence>
<dbReference type="InterPro" id="IPR013098">
    <property type="entry name" value="Ig_I-set"/>
</dbReference>
<dbReference type="PANTHER" id="PTHR44170:SF45">
    <property type="entry name" value="NEURAL CELL ADHESION MOLECULE L1-LIKE PROTEIN ISOFORM X1"/>
    <property type="match status" value="1"/>
</dbReference>
<dbReference type="SUPFAM" id="SSF49265">
    <property type="entry name" value="Fibronectin type III"/>
    <property type="match status" value="2"/>
</dbReference>
<evidence type="ECO:0000256" key="5">
    <source>
        <dbReference type="ARBA" id="ARBA00022692"/>
    </source>
</evidence>
<dbReference type="PROSITE" id="PS50835">
    <property type="entry name" value="IG_LIKE"/>
    <property type="match status" value="6"/>
</dbReference>
<evidence type="ECO:0000256" key="15">
    <source>
        <dbReference type="ARBA" id="ARBA00060042"/>
    </source>
</evidence>
<evidence type="ECO:0000256" key="2">
    <source>
        <dbReference type="ARBA" id="ARBA00004624"/>
    </source>
</evidence>
<dbReference type="Ensembl" id="ENSFHET00000021091.1">
    <property type="protein sequence ID" value="ENSFHEP00000013527.1"/>
    <property type="gene ID" value="ENSFHEG00000015032.1"/>
</dbReference>
<dbReference type="Proteomes" id="UP000265000">
    <property type="component" value="Unplaced"/>
</dbReference>
<evidence type="ECO:0000256" key="6">
    <source>
        <dbReference type="ARBA" id="ARBA00022729"/>
    </source>
</evidence>
<feature type="chain" id="PRO_5044598261" description="Neural cell adhesion molecule L1" evidence="20">
    <location>
        <begin position="22"/>
        <end position="1210"/>
    </location>
</feature>
<feature type="domain" description="Ig-like" evidence="21">
    <location>
        <begin position="429"/>
        <end position="515"/>
    </location>
</feature>
<dbReference type="AlphaFoldDB" id="A0A3Q2PLW9"/>
<feature type="domain" description="Fibronectin type-III" evidence="22">
    <location>
        <begin position="920"/>
        <end position="1021"/>
    </location>
</feature>
<evidence type="ECO:0000256" key="10">
    <source>
        <dbReference type="ARBA" id="ARBA00023136"/>
    </source>
</evidence>
<evidence type="ECO:0000256" key="20">
    <source>
        <dbReference type="SAM" id="SignalP"/>
    </source>
</evidence>
<dbReference type="FunFam" id="2.60.40.10:FF:000005">
    <property type="entry name" value="Neuronal cell adhesion molecule"/>
    <property type="match status" value="1"/>
</dbReference>
<dbReference type="Pfam" id="PF13927">
    <property type="entry name" value="Ig_3"/>
    <property type="match status" value="2"/>
</dbReference>
<keyword evidence="6 20" id="KW-0732">Signal</keyword>
<evidence type="ECO:0000256" key="13">
    <source>
        <dbReference type="ARBA" id="ARBA00023273"/>
    </source>
</evidence>
<evidence type="ECO:0000256" key="14">
    <source>
        <dbReference type="ARBA" id="ARBA00023319"/>
    </source>
</evidence>
<feature type="signal peptide" evidence="20">
    <location>
        <begin position="1"/>
        <end position="21"/>
    </location>
</feature>
<feature type="compositionally biased region" description="Basic and acidic residues" evidence="18">
    <location>
        <begin position="1118"/>
        <end position="1135"/>
    </location>
</feature>
<evidence type="ECO:0000256" key="8">
    <source>
        <dbReference type="ARBA" id="ARBA00022889"/>
    </source>
</evidence>
<dbReference type="InterPro" id="IPR003598">
    <property type="entry name" value="Ig_sub2"/>
</dbReference>
<feature type="domain" description="Fibronectin type-III" evidence="22">
    <location>
        <begin position="619"/>
        <end position="714"/>
    </location>
</feature>
<evidence type="ECO:0000256" key="4">
    <source>
        <dbReference type="ARBA" id="ARBA00022475"/>
    </source>
</evidence>
<evidence type="ECO:0000256" key="18">
    <source>
        <dbReference type="SAM" id="MobiDB-lite"/>
    </source>
</evidence>
<feature type="domain" description="Ig-like" evidence="21">
    <location>
        <begin position="519"/>
        <end position="612"/>
    </location>
</feature>
<dbReference type="InterPro" id="IPR003599">
    <property type="entry name" value="Ig_sub"/>
</dbReference>
<feature type="domain" description="Fibronectin type-III" evidence="22">
    <location>
        <begin position="719"/>
        <end position="812"/>
    </location>
</feature>
<feature type="transmembrane region" description="Helical" evidence="19">
    <location>
        <begin position="1073"/>
        <end position="1095"/>
    </location>
</feature>
<dbReference type="InterPro" id="IPR036116">
    <property type="entry name" value="FN3_sf"/>
</dbReference>
<dbReference type="Pfam" id="PF13882">
    <property type="entry name" value="Bravo_FIGEY"/>
    <property type="match status" value="1"/>
</dbReference>
<dbReference type="GO" id="GO:0007411">
    <property type="term" value="P:axon guidance"/>
    <property type="evidence" value="ECO:0007669"/>
    <property type="project" value="TreeGrafter"/>
</dbReference>
<keyword evidence="8" id="KW-0130">Cell adhesion</keyword>
<evidence type="ECO:0000256" key="7">
    <source>
        <dbReference type="ARBA" id="ARBA00022737"/>
    </source>
</evidence>
<keyword evidence="12" id="KW-0325">Glycoprotein</keyword>
<dbReference type="CDD" id="cd00063">
    <property type="entry name" value="FN3"/>
    <property type="match status" value="4"/>
</dbReference>
<protein>
    <recommendedName>
        <fullName evidence="17">Neural cell adhesion molecule L1</fullName>
    </recommendedName>
</protein>
<dbReference type="InterPro" id="IPR026966">
    <property type="entry name" value="Neurofascin/L1/NrCAM_C"/>
</dbReference>
<dbReference type="SUPFAM" id="SSF48726">
    <property type="entry name" value="Immunoglobulin"/>
    <property type="match status" value="6"/>
</dbReference>
<dbReference type="GO" id="GO:0005886">
    <property type="term" value="C:plasma membrane"/>
    <property type="evidence" value="ECO:0007669"/>
    <property type="project" value="UniProtKB-SubCell"/>
</dbReference>
<comment type="similarity">
    <text evidence="3">Belongs to the immunoglobulin superfamily. L1/neurofascin/NgCAM family.</text>
</comment>
<comment type="subunit">
    <text evidence="16">Interacts with SHTN1; the interaction occurs in axonal growth cones. Interacts with isoform 2 of BSG.</text>
</comment>
<evidence type="ECO:0000256" key="17">
    <source>
        <dbReference type="ARBA" id="ARBA00074488"/>
    </source>
</evidence>
<evidence type="ECO:0000259" key="21">
    <source>
        <dbReference type="PROSITE" id="PS50835"/>
    </source>
</evidence>
<keyword evidence="9 19" id="KW-1133">Transmembrane helix</keyword>
<evidence type="ECO:0000256" key="3">
    <source>
        <dbReference type="ARBA" id="ARBA00008588"/>
    </source>
</evidence>
<feature type="region of interest" description="Disordered" evidence="18">
    <location>
        <begin position="1173"/>
        <end position="1210"/>
    </location>
</feature>
<comment type="subcellular location">
    <subcellularLocation>
        <location evidence="1">Cell membrane</location>
        <topology evidence="1">Single-pass type I membrane protein</topology>
    </subcellularLocation>
    <subcellularLocation>
        <location evidence="2">Cell projection</location>
        <location evidence="2">Growth cone</location>
    </subcellularLocation>
</comment>
<evidence type="ECO:0000313" key="23">
    <source>
        <dbReference type="Ensembl" id="ENSFHEP00000013527.1"/>
    </source>
</evidence>
<dbReference type="GO" id="GO:0030426">
    <property type="term" value="C:growth cone"/>
    <property type="evidence" value="ECO:0007669"/>
    <property type="project" value="UniProtKB-SubCell"/>
</dbReference>
<feature type="domain" description="Ig-like" evidence="21">
    <location>
        <begin position="129"/>
        <end position="204"/>
    </location>
</feature>
<dbReference type="InterPro" id="IPR036179">
    <property type="entry name" value="Ig-like_dom_sf"/>
</dbReference>
<dbReference type="InterPro" id="IPR003961">
    <property type="entry name" value="FN3_dom"/>
</dbReference>
<dbReference type="GO" id="GO:0098632">
    <property type="term" value="F:cell-cell adhesion mediator activity"/>
    <property type="evidence" value="ECO:0007669"/>
    <property type="project" value="TreeGrafter"/>
</dbReference>
<dbReference type="SMART" id="SM00409">
    <property type="entry name" value="IG"/>
    <property type="match status" value="6"/>
</dbReference>
<feature type="domain" description="Ig-like" evidence="21">
    <location>
        <begin position="32"/>
        <end position="122"/>
    </location>
</feature>
<dbReference type="SMART" id="SM00408">
    <property type="entry name" value="IGc2"/>
    <property type="match status" value="5"/>
</dbReference>
<keyword evidence="24" id="KW-1185">Reference proteome</keyword>
<name>A0A3Q2PLW9_FUNHE</name>
<evidence type="ECO:0000256" key="16">
    <source>
        <dbReference type="ARBA" id="ARBA00063896"/>
    </source>
</evidence>
<dbReference type="GO" id="GO:0009986">
    <property type="term" value="C:cell surface"/>
    <property type="evidence" value="ECO:0007669"/>
    <property type="project" value="UniProtKB-ARBA"/>
</dbReference>
<sequence length="1210" mass="134511">MRWAGSPLLVLLWAFTSRTTGLHIPLEVEQPPTIIDHTVGPIIALPLDNTLTVRCEARGNPPPEYRWVKDGQELNLPNISTVKTENRNGTFMFHNKHFAQFRGKYRCLAFNKLGTAMTKEIEIIVPTSPKFPKEVLDTIVVKEGEPITLNCNPPDGVAPRQLYWMTVDLQHIEQDERVSMGTNGNLYFSYALPKDSRKDYSCFAAFTKIRIIVHKTPMSVKVERLNPENNSSESDHSTLPFRAPSLLLPSGVQTTEVLLKGQDLQLECIPGGYPIPSVTWMKMGETMTDQIILDSFQKKLTIPAVDEKDQGKYMCMAENPAGMAVHYFYVTVEEPPAWLTEPPQSQLTVIGSEVRIECSVTGKPTPAITWRKNGEIFRDDRVNNRQVVDDTVILHKAGPEDSGVYQCEASNQHGSVLANINVLVMDMAPLMLTKDYREYAVIEGGDIIMNCSVFSSPPSSISWTKEGTVIEGERFHVLENGQFLKIIGTEKGDSGKYGCTASNTEGMSSLTALLDVKDPTKIVAPPQDVQIISGTLARLMCRTEYDRSLQDTFEVIWRKDGQEILHSPEESSRHIREGDLLQIMNVNLSDQGMYTCIARTSLDEDNATAFLTVLDVPDAPMSLKISDQDSRNVTLSWTLGSDHNSSVTEFVVEYEESHWEPGRWKELQKVAGNQATAELFLHGDLNYQFRVYAVNAIGPGPPSEATERLKTPPAAPDRNPENIRIHGHLPHEMDISWDPLLPTEYNGPGLEYKVSYRKLEVEDKWQEHLVTRPSFIVRNTSTFAPYEIKIQSRNSLGWGPEPKPVTGYSGEDVPTAAPRDVAVQVINTTVLRVSWSPVLPATVRGHLGGYNIYWKRIKSFLSPDDVLEESDSMSFPGKRNHVIVPGLKPFSEYRLTVNVFNKKGKGPKSDPVAFSTPEGVPGIVPKLFASNIQEDSVLLEWVPPPVTNGFLTGYFLQYHRLNETSLGVIDSFELNITSPDATQVQLGGLVGGSPFRFDLSACTQAGCGPPQAQEYRTVVASVPALFNISSYVSDTFAKISWTAREEQGDSQLCVAYMNNRVGRSEASIATQRWFIGTLCAVALLTLVAVIVCFVTKNKGGKYAGMPPRRQQDTVSMGKVKEKEDLFPDAESRGMNEDTYEYSDSDEKPLKGFILDARDATVWDSDSRDSLVDYAEEKGEFDEDGSFIGEYSGPRSRDSVSEPSGPSAVAE</sequence>
<dbReference type="SMART" id="SM00060">
    <property type="entry name" value="FN3"/>
    <property type="match status" value="4"/>
</dbReference>
<dbReference type="InterPro" id="IPR007110">
    <property type="entry name" value="Ig-like_dom"/>
</dbReference>
<keyword evidence="14" id="KW-0393">Immunoglobulin domain</keyword>
<evidence type="ECO:0000313" key="24">
    <source>
        <dbReference type="Proteomes" id="UP000265000"/>
    </source>
</evidence>
<feature type="domain" description="Ig-like" evidence="21">
    <location>
        <begin position="336"/>
        <end position="423"/>
    </location>
</feature>
<keyword evidence="11" id="KW-1015">Disulfide bond</keyword>
<keyword evidence="7" id="KW-0677">Repeat</keyword>
<dbReference type="PROSITE" id="PS50853">
    <property type="entry name" value="FN3"/>
    <property type="match status" value="4"/>
</dbReference>
<keyword evidence="10 19" id="KW-0472">Membrane</keyword>
<proteinExistence type="inferred from homology"/>
<keyword evidence="4" id="KW-1003">Cell membrane</keyword>
<dbReference type="Pfam" id="PF07679">
    <property type="entry name" value="I-set"/>
    <property type="match status" value="3"/>
</dbReference>
<accession>A0A3Q2PLW9</accession>
<dbReference type="FunFam" id="2.60.40.10:FF:000057">
    <property type="entry name" value="neural cell adhesion molecule L1"/>
    <property type="match status" value="1"/>
</dbReference>
<dbReference type="Pfam" id="PF00041">
    <property type="entry name" value="fn3"/>
    <property type="match status" value="4"/>
</dbReference>
<organism evidence="23 24">
    <name type="scientific">Fundulus heteroclitus</name>
    <name type="common">Killifish</name>
    <name type="synonym">Mummichog</name>
    <dbReference type="NCBI Taxonomy" id="8078"/>
    <lineage>
        <taxon>Eukaryota</taxon>
        <taxon>Metazoa</taxon>
        <taxon>Chordata</taxon>
        <taxon>Craniata</taxon>
        <taxon>Vertebrata</taxon>
        <taxon>Euteleostomi</taxon>
        <taxon>Actinopterygii</taxon>
        <taxon>Neopterygii</taxon>
        <taxon>Teleostei</taxon>
        <taxon>Neoteleostei</taxon>
        <taxon>Acanthomorphata</taxon>
        <taxon>Ovalentaria</taxon>
        <taxon>Atherinomorphae</taxon>
        <taxon>Cyprinodontiformes</taxon>
        <taxon>Fundulidae</taxon>
        <taxon>Fundulus</taxon>
    </lineage>
</organism>
<evidence type="ECO:0000256" key="11">
    <source>
        <dbReference type="ARBA" id="ARBA00023157"/>
    </source>
</evidence>
<dbReference type="Gene3D" id="2.60.40.10">
    <property type="entry name" value="Immunoglobulins"/>
    <property type="match status" value="10"/>
</dbReference>
<keyword evidence="13" id="KW-0966">Cell projection</keyword>
<keyword evidence="5 19" id="KW-0812">Transmembrane</keyword>
<evidence type="ECO:0000259" key="22">
    <source>
        <dbReference type="PROSITE" id="PS50853"/>
    </source>
</evidence>
<feature type="domain" description="Fibronectin type-III" evidence="22">
    <location>
        <begin position="817"/>
        <end position="919"/>
    </location>
</feature>
<feature type="domain" description="Ig-like" evidence="21">
    <location>
        <begin position="244"/>
        <end position="331"/>
    </location>
</feature>
<dbReference type="InterPro" id="IPR013783">
    <property type="entry name" value="Ig-like_fold"/>
</dbReference>
<evidence type="ECO:0000256" key="1">
    <source>
        <dbReference type="ARBA" id="ARBA00004251"/>
    </source>
</evidence>
<evidence type="ECO:0000256" key="12">
    <source>
        <dbReference type="ARBA" id="ARBA00023180"/>
    </source>
</evidence>
<feature type="region of interest" description="Disordered" evidence="18">
    <location>
        <begin position="1103"/>
        <end position="1145"/>
    </location>
</feature>
<dbReference type="Ensembl" id="ENSFHET00000021313.1">
    <property type="protein sequence ID" value="ENSFHEP00000013518.1"/>
    <property type="gene ID" value="ENSFHEG00000015032.1"/>
</dbReference>
<dbReference type="STRING" id="8078.ENSFHEP00000013527"/>
<dbReference type="FunFam" id="2.60.40.10:FF:000038">
    <property type="entry name" value="Neuronal cell adhesion molecule"/>
    <property type="match status" value="1"/>
</dbReference>
<dbReference type="FunFam" id="2.60.40.10:FF:000367">
    <property type="entry name" value="Neural cell adhesion molecule L1-like protein"/>
    <property type="match status" value="1"/>
</dbReference>
<dbReference type="GeneTree" id="ENSGT00940000165371"/>
<dbReference type="FunFam" id="2.60.40.10:FF:000032">
    <property type="entry name" value="palladin isoform X1"/>
    <property type="match status" value="2"/>
</dbReference>